<sequence length="158" mass="18154">METTTYLSVILLIIAEYIFNVGAIQCYRCMFAPYIYDSNANLCKDFDYSDKFIVDCPYSTFCTKKNSHAVISDVLINGTERDCALQKLTTQKIREGKWHQAIEVEEPYTEGCKINSDKGLRTASIEHCYCRGDLCNAGYRYNALFPIYLFTIILVCRL</sequence>
<dbReference type="PANTHER" id="PTHR33562:SF29">
    <property type="entry name" value="PROTEIN SLEEPLESS"/>
    <property type="match status" value="1"/>
</dbReference>
<keyword evidence="7" id="KW-0325">Glycoprotein</keyword>
<evidence type="ECO:0000256" key="9">
    <source>
        <dbReference type="SAM" id="Phobius"/>
    </source>
</evidence>
<dbReference type="GO" id="GO:0098552">
    <property type="term" value="C:side of membrane"/>
    <property type="evidence" value="ECO:0007669"/>
    <property type="project" value="UniProtKB-KW"/>
</dbReference>
<keyword evidence="3 9" id="KW-0812">Transmembrane</keyword>
<accession>A0A834MM57</accession>
<comment type="caution">
    <text evidence="10">The sequence shown here is derived from an EMBL/GenBank/DDBJ whole genome shotgun (WGS) entry which is preliminary data.</text>
</comment>
<dbReference type="OrthoDB" id="6329445at2759"/>
<evidence type="ECO:0008006" key="12">
    <source>
        <dbReference type="Google" id="ProtNLM"/>
    </source>
</evidence>
<evidence type="ECO:0000256" key="3">
    <source>
        <dbReference type="ARBA" id="ARBA00022692"/>
    </source>
</evidence>
<reference evidence="10" key="1">
    <citation type="submission" date="2020-08" db="EMBL/GenBank/DDBJ databases">
        <title>Genome sequencing and assembly of the red palm weevil Rhynchophorus ferrugineus.</title>
        <authorList>
            <person name="Dias G.B."/>
            <person name="Bergman C.M."/>
            <person name="Manee M."/>
        </authorList>
    </citation>
    <scope>NUCLEOTIDE SEQUENCE</scope>
    <source>
        <strain evidence="10">AA-2017</strain>
        <tissue evidence="10">Whole larva</tissue>
    </source>
</reference>
<evidence type="ECO:0000256" key="4">
    <source>
        <dbReference type="ARBA" id="ARBA00022729"/>
    </source>
</evidence>
<dbReference type="EMBL" id="JAACXV010000094">
    <property type="protein sequence ID" value="KAF7283619.1"/>
    <property type="molecule type" value="Genomic_DNA"/>
</dbReference>
<name>A0A834MM57_RHYFE</name>
<organism evidence="10 11">
    <name type="scientific">Rhynchophorus ferrugineus</name>
    <name type="common">Red palm weevil</name>
    <name type="synonym">Curculio ferrugineus</name>
    <dbReference type="NCBI Taxonomy" id="354439"/>
    <lineage>
        <taxon>Eukaryota</taxon>
        <taxon>Metazoa</taxon>
        <taxon>Ecdysozoa</taxon>
        <taxon>Arthropoda</taxon>
        <taxon>Hexapoda</taxon>
        <taxon>Insecta</taxon>
        <taxon>Pterygota</taxon>
        <taxon>Neoptera</taxon>
        <taxon>Endopterygota</taxon>
        <taxon>Coleoptera</taxon>
        <taxon>Polyphaga</taxon>
        <taxon>Cucujiformia</taxon>
        <taxon>Curculionidae</taxon>
        <taxon>Dryophthorinae</taxon>
        <taxon>Rhynchophorus</taxon>
    </lineage>
</organism>
<dbReference type="PANTHER" id="PTHR33562">
    <property type="entry name" value="ATILLA, ISOFORM B-RELATED-RELATED"/>
    <property type="match status" value="1"/>
</dbReference>
<dbReference type="Pfam" id="PF17064">
    <property type="entry name" value="QVR"/>
    <property type="match status" value="1"/>
</dbReference>
<keyword evidence="6 9" id="KW-0472">Membrane</keyword>
<keyword evidence="2" id="KW-0336">GPI-anchor</keyword>
<feature type="transmembrane region" description="Helical" evidence="9">
    <location>
        <begin position="6"/>
        <end position="27"/>
    </location>
</feature>
<keyword evidence="11" id="KW-1185">Reference proteome</keyword>
<evidence type="ECO:0000256" key="2">
    <source>
        <dbReference type="ARBA" id="ARBA00022622"/>
    </source>
</evidence>
<dbReference type="GO" id="GO:0032222">
    <property type="term" value="P:regulation of synaptic transmission, cholinergic"/>
    <property type="evidence" value="ECO:0007669"/>
    <property type="project" value="InterPro"/>
</dbReference>
<evidence type="ECO:0000313" key="10">
    <source>
        <dbReference type="EMBL" id="KAF7283619.1"/>
    </source>
</evidence>
<dbReference type="InterPro" id="IPR050975">
    <property type="entry name" value="Sleep_regulator"/>
</dbReference>
<keyword evidence="5 9" id="KW-1133">Transmembrane helix</keyword>
<evidence type="ECO:0000256" key="6">
    <source>
        <dbReference type="ARBA" id="ARBA00023136"/>
    </source>
</evidence>
<gene>
    <name evidence="10" type="ORF">GWI33_023257</name>
</gene>
<dbReference type="AlphaFoldDB" id="A0A834MM57"/>
<comment type="subcellular location">
    <subcellularLocation>
        <location evidence="1">Membrane</location>
        <topology evidence="1">Lipid-anchor</topology>
        <topology evidence="1">GPI-anchor</topology>
    </subcellularLocation>
</comment>
<keyword evidence="8" id="KW-0449">Lipoprotein</keyword>
<proteinExistence type="predicted"/>
<evidence type="ECO:0000256" key="5">
    <source>
        <dbReference type="ARBA" id="ARBA00022989"/>
    </source>
</evidence>
<evidence type="ECO:0000313" key="11">
    <source>
        <dbReference type="Proteomes" id="UP000625711"/>
    </source>
</evidence>
<keyword evidence="4" id="KW-0732">Signal</keyword>
<evidence type="ECO:0000256" key="1">
    <source>
        <dbReference type="ARBA" id="ARBA00004589"/>
    </source>
</evidence>
<protein>
    <recommendedName>
        <fullName evidence="12">Protein sleepless</fullName>
    </recommendedName>
</protein>
<dbReference type="Proteomes" id="UP000625711">
    <property type="component" value="Unassembled WGS sequence"/>
</dbReference>
<evidence type="ECO:0000256" key="8">
    <source>
        <dbReference type="ARBA" id="ARBA00023288"/>
    </source>
</evidence>
<evidence type="ECO:0000256" key="7">
    <source>
        <dbReference type="ARBA" id="ARBA00023180"/>
    </source>
</evidence>
<dbReference type="GO" id="GO:0030431">
    <property type="term" value="P:sleep"/>
    <property type="evidence" value="ECO:0007669"/>
    <property type="project" value="InterPro"/>
</dbReference>
<dbReference type="InterPro" id="IPR031424">
    <property type="entry name" value="QVR-like"/>
</dbReference>